<dbReference type="OrthoDB" id="448280at2759"/>
<keyword evidence="7 8" id="KW-0472">Membrane</keyword>
<keyword evidence="3 8" id="KW-0813">Transport</keyword>
<keyword evidence="11" id="KW-1185">Reference proteome</keyword>
<feature type="region of interest" description="Disordered" evidence="9">
    <location>
        <begin position="112"/>
        <end position="151"/>
    </location>
</feature>
<comment type="subcellular location">
    <subcellularLocation>
        <location evidence="1 8">Membrane</location>
        <topology evidence="1 8">Multi-pass membrane protein</topology>
    </subcellularLocation>
</comment>
<protein>
    <submittedName>
        <fullName evidence="10">Zinc/iron permease</fullName>
    </submittedName>
</protein>
<dbReference type="NCBIfam" id="TIGR00820">
    <property type="entry name" value="zip"/>
    <property type="match status" value="1"/>
</dbReference>
<evidence type="ECO:0000256" key="4">
    <source>
        <dbReference type="ARBA" id="ARBA00022692"/>
    </source>
</evidence>
<keyword evidence="6 8" id="KW-0406">Ion transport</keyword>
<dbReference type="PANTHER" id="PTHR11040">
    <property type="entry name" value="ZINC/IRON TRANSPORTER"/>
    <property type="match status" value="1"/>
</dbReference>
<feature type="transmembrane region" description="Helical" evidence="8">
    <location>
        <begin position="198"/>
        <end position="222"/>
    </location>
</feature>
<comment type="similarity">
    <text evidence="2 8">Belongs to the ZIP transporter (TC 2.A.5) family.</text>
</comment>
<feature type="transmembrane region" description="Helical" evidence="8">
    <location>
        <begin position="6"/>
        <end position="26"/>
    </location>
</feature>
<dbReference type="InterPro" id="IPR003689">
    <property type="entry name" value="ZIP"/>
</dbReference>
<evidence type="ECO:0000313" key="11">
    <source>
        <dbReference type="Proteomes" id="UP000278143"/>
    </source>
</evidence>
<feature type="transmembrane region" description="Helical" evidence="8">
    <location>
        <begin position="310"/>
        <end position="329"/>
    </location>
</feature>
<feature type="compositionally biased region" description="Low complexity" evidence="9">
    <location>
        <begin position="115"/>
        <end position="133"/>
    </location>
</feature>
<evidence type="ECO:0000256" key="7">
    <source>
        <dbReference type="ARBA" id="ARBA00023136"/>
    </source>
</evidence>
<keyword evidence="5 8" id="KW-1133">Transmembrane helix</keyword>
<evidence type="ECO:0000256" key="9">
    <source>
        <dbReference type="SAM" id="MobiDB-lite"/>
    </source>
</evidence>
<gene>
    <name evidence="10" type="ORF">SYNPS1DRAFT_14323</name>
</gene>
<feature type="non-terminal residue" evidence="10">
    <location>
        <position position="1"/>
    </location>
</feature>
<evidence type="ECO:0000256" key="2">
    <source>
        <dbReference type="ARBA" id="ARBA00006939"/>
    </source>
</evidence>
<proteinExistence type="inferred from homology"/>
<evidence type="ECO:0000256" key="6">
    <source>
        <dbReference type="ARBA" id="ARBA00023065"/>
    </source>
</evidence>
<dbReference type="GO" id="GO:0005385">
    <property type="term" value="F:zinc ion transmembrane transporter activity"/>
    <property type="evidence" value="ECO:0007669"/>
    <property type="project" value="InterPro"/>
</dbReference>
<name>A0A4P9Z1M4_9FUNG</name>
<evidence type="ECO:0000313" key="10">
    <source>
        <dbReference type="EMBL" id="RKP26344.1"/>
    </source>
</evidence>
<dbReference type="AlphaFoldDB" id="A0A4P9Z1M4"/>
<accession>A0A4P9Z1M4</accession>
<dbReference type="InterPro" id="IPR004698">
    <property type="entry name" value="Zn/Fe_permease_fun/pln"/>
</dbReference>
<evidence type="ECO:0000256" key="8">
    <source>
        <dbReference type="RuleBase" id="RU362088"/>
    </source>
</evidence>
<evidence type="ECO:0000256" key="5">
    <source>
        <dbReference type="ARBA" id="ARBA00022989"/>
    </source>
</evidence>
<feature type="transmembrane region" description="Helical" evidence="8">
    <location>
        <begin position="173"/>
        <end position="192"/>
    </location>
</feature>
<dbReference type="PANTHER" id="PTHR11040:SF44">
    <property type="entry name" value="PROTEIN ZNTC-RELATED"/>
    <property type="match status" value="1"/>
</dbReference>
<sequence length="330" mass="35538">LHIASVFIILATSGIGVFGALLAGRVKRFNVHEHVLNSFKHFGTGVILATGFVHMLPEAIEALSDECLAGLNAHFSTWGPFFTMVAILLLQLIEFLAGEQARRAYANKPSDTAKAASNVSSHRHSASSTTASAPLHDHHGHQHAHNHADGRGHACHDIAALLDKDTQLRISTYILELGIALHSILIGITLGVTSGASYVTLLVAIVFHQFFEGVALGSRIAEITTGKQGANGKLAYILASIFTLITPVGMALGMGIRTSYSPRSPTSLLIRGLFDAFSAGVLIYMALVNLMAEEFTNCRRFHQRTWRIKVLYFAALYLGAAAMSIIGQWA</sequence>
<evidence type="ECO:0000256" key="1">
    <source>
        <dbReference type="ARBA" id="ARBA00004141"/>
    </source>
</evidence>
<feature type="transmembrane region" description="Helical" evidence="8">
    <location>
        <begin position="77"/>
        <end position="97"/>
    </location>
</feature>
<dbReference type="EMBL" id="KZ989448">
    <property type="protein sequence ID" value="RKP26344.1"/>
    <property type="molecule type" value="Genomic_DNA"/>
</dbReference>
<dbReference type="GO" id="GO:0005886">
    <property type="term" value="C:plasma membrane"/>
    <property type="evidence" value="ECO:0007669"/>
    <property type="project" value="TreeGrafter"/>
</dbReference>
<organism evidence="10 11">
    <name type="scientific">Syncephalis pseudoplumigaleata</name>
    <dbReference type="NCBI Taxonomy" id="1712513"/>
    <lineage>
        <taxon>Eukaryota</taxon>
        <taxon>Fungi</taxon>
        <taxon>Fungi incertae sedis</taxon>
        <taxon>Zoopagomycota</taxon>
        <taxon>Zoopagomycotina</taxon>
        <taxon>Zoopagomycetes</taxon>
        <taxon>Zoopagales</taxon>
        <taxon>Piptocephalidaceae</taxon>
        <taxon>Syncephalis</taxon>
    </lineage>
</organism>
<feature type="transmembrane region" description="Helical" evidence="8">
    <location>
        <begin position="268"/>
        <end position="290"/>
    </location>
</feature>
<reference evidence="11" key="1">
    <citation type="journal article" date="2018" name="Nat. Microbiol.">
        <title>Leveraging single-cell genomics to expand the fungal tree of life.</title>
        <authorList>
            <person name="Ahrendt S.R."/>
            <person name="Quandt C.A."/>
            <person name="Ciobanu D."/>
            <person name="Clum A."/>
            <person name="Salamov A."/>
            <person name="Andreopoulos B."/>
            <person name="Cheng J.F."/>
            <person name="Woyke T."/>
            <person name="Pelin A."/>
            <person name="Henrissat B."/>
            <person name="Reynolds N.K."/>
            <person name="Benny G.L."/>
            <person name="Smith M.E."/>
            <person name="James T.Y."/>
            <person name="Grigoriev I.V."/>
        </authorList>
    </citation>
    <scope>NUCLEOTIDE SEQUENCE [LARGE SCALE GENOMIC DNA]</scope>
    <source>
        <strain evidence="11">Benny S71-1</strain>
    </source>
</reference>
<keyword evidence="4 8" id="KW-0812">Transmembrane</keyword>
<dbReference type="Pfam" id="PF02535">
    <property type="entry name" value="Zip"/>
    <property type="match status" value="1"/>
</dbReference>
<evidence type="ECO:0000256" key="3">
    <source>
        <dbReference type="ARBA" id="ARBA00022448"/>
    </source>
</evidence>
<feature type="transmembrane region" description="Helical" evidence="8">
    <location>
        <begin position="234"/>
        <end position="256"/>
    </location>
</feature>
<dbReference type="Proteomes" id="UP000278143">
    <property type="component" value="Unassembled WGS sequence"/>
</dbReference>
<feature type="transmembrane region" description="Helical" evidence="8">
    <location>
        <begin position="38"/>
        <end position="57"/>
    </location>
</feature>